<evidence type="ECO:0000313" key="8">
    <source>
        <dbReference type="EMBL" id="ADG87160.1"/>
    </source>
</evidence>
<evidence type="ECO:0000256" key="1">
    <source>
        <dbReference type="ARBA" id="ARBA00010815"/>
    </source>
</evidence>
<dbReference type="OrthoDB" id="1853779at2"/>
<dbReference type="PANTHER" id="PTHR43667">
    <property type="entry name" value="CYCLOPROPANE-FATTY-ACYL-PHOSPHOLIPID SYNTHASE"/>
    <property type="match status" value="1"/>
</dbReference>
<reference evidence="8 9" key="1">
    <citation type="submission" date="2010-01" db="EMBL/GenBank/DDBJ databases">
        <title>The complete genome of Thermobispora bispora DSM 43833.</title>
        <authorList>
            <consortium name="US DOE Joint Genome Institute (JGI-PGF)"/>
            <person name="Lucas S."/>
            <person name="Copeland A."/>
            <person name="Lapidus A."/>
            <person name="Glavina del Rio T."/>
            <person name="Dalin E."/>
            <person name="Tice H."/>
            <person name="Bruce D."/>
            <person name="Goodwin L."/>
            <person name="Pitluck S."/>
            <person name="Kyrpides N."/>
            <person name="Mavromatis K."/>
            <person name="Ivanova N."/>
            <person name="Mikhailova N."/>
            <person name="Chertkov O."/>
            <person name="Brettin T."/>
            <person name="Detter J.C."/>
            <person name="Han C."/>
            <person name="Larimer F."/>
            <person name="Land M."/>
            <person name="Hauser L."/>
            <person name="Markowitz V."/>
            <person name="Cheng J.-F."/>
            <person name="Hugenholtz P."/>
            <person name="Woyke T."/>
            <person name="Wu D."/>
            <person name="Jando M."/>
            <person name="Schneider S."/>
            <person name="Klenk H.-P."/>
            <person name="Eisen J.A."/>
        </authorList>
    </citation>
    <scope>NUCLEOTIDE SEQUENCE [LARGE SCALE GENOMIC DNA]</scope>
    <source>
        <strain evidence="9">ATCC 19993 / DSM 43833 / CBS 139.67 / JCM 10125 / KCTC 9307 / NBRC 14880 / R51</strain>
    </source>
</reference>
<keyword evidence="2 8" id="KW-0489">Methyltransferase</keyword>
<keyword evidence="5" id="KW-0443">Lipid metabolism</keyword>
<dbReference type="InterPro" id="IPR029063">
    <property type="entry name" value="SAM-dependent_MTases_sf"/>
</dbReference>
<dbReference type="GO" id="GO:0006629">
    <property type="term" value="P:lipid metabolic process"/>
    <property type="evidence" value="ECO:0007669"/>
    <property type="project" value="UniProtKB-KW"/>
</dbReference>
<keyword evidence="3 8" id="KW-0808">Transferase</keyword>
<dbReference type="Pfam" id="PF08242">
    <property type="entry name" value="Methyltransf_12"/>
    <property type="match status" value="1"/>
</dbReference>
<dbReference type="RefSeq" id="WP_013130693.1">
    <property type="nucleotide sequence ID" value="NC_014165.1"/>
</dbReference>
<dbReference type="HOGENOM" id="CLU_071059_0_0_11"/>
<dbReference type="GO" id="GO:0032259">
    <property type="term" value="P:methylation"/>
    <property type="evidence" value="ECO:0007669"/>
    <property type="project" value="UniProtKB-KW"/>
</dbReference>
<dbReference type="KEGG" id="tbi:Tbis_0432"/>
<keyword evidence="9" id="KW-1185">Reference proteome</keyword>
<proteinExistence type="inferred from homology"/>
<dbReference type="eggNOG" id="COG2226">
    <property type="taxonomic scope" value="Bacteria"/>
</dbReference>
<feature type="compositionally biased region" description="Low complexity" evidence="6">
    <location>
        <begin position="301"/>
        <end position="314"/>
    </location>
</feature>
<evidence type="ECO:0000256" key="6">
    <source>
        <dbReference type="SAM" id="MobiDB-lite"/>
    </source>
</evidence>
<evidence type="ECO:0000259" key="7">
    <source>
        <dbReference type="Pfam" id="PF08242"/>
    </source>
</evidence>
<dbReference type="Gene3D" id="3.40.50.150">
    <property type="entry name" value="Vaccinia Virus protein VP39"/>
    <property type="match status" value="1"/>
</dbReference>
<feature type="region of interest" description="Disordered" evidence="6">
    <location>
        <begin position="259"/>
        <end position="337"/>
    </location>
</feature>
<accession>D6Y4A6</accession>
<dbReference type="InterPro" id="IPR013217">
    <property type="entry name" value="Methyltransf_12"/>
</dbReference>
<dbReference type="STRING" id="469371.Tbis_0432"/>
<dbReference type="GO" id="GO:0008168">
    <property type="term" value="F:methyltransferase activity"/>
    <property type="evidence" value="ECO:0007669"/>
    <property type="project" value="UniProtKB-KW"/>
</dbReference>
<keyword evidence="4" id="KW-0949">S-adenosyl-L-methionine</keyword>
<dbReference type="EMBL" id="CP001874">
    <property type="protein sequence ID" value="ADG87160.1"/>
    <property type="molecule type" value="Genomic_DNA"/>
</dbReference>
<feature type="compositionally biased region" description="Basic residues" evidence="6">
    <location>
        <begin position="315"/>
        <end position="337"/>
    </location>
</feature>
<evidence type="ECO:0000256" key="2">
    <source>
        <dbReference type="ARBA" id="ARBA00022603"/>
    </source>
</evidence>
<dbReference type="InterPro" id="IPR050723">
    <property type="entry name" value="CFA/CMAS"/>
</dbReference>
<evidence type="ECO:0000256" key="5">
    <source>
        <dbReference type="ARBA" id="ARBA00023098"/>
    </source>
</evidence>
<comment type="similarity">
    <text evidence="1">Belongs to the CFA/CMAS family.</text>
</comment>
<gene>
    <name evidence="8" type="ordered locus">Tbis_0432</name>
</gene>
<dbReference type="Proteomes" id="UP000006640">
    <property type="component" value="Chromosome"/>
</dbReference>
<dbReference type="PANTHER" id="PTHR43667:SF1">
    <property type="entry name" value="CYCLOPROPANE-FATTY-ACYL-PHOSPHOLIPID SYNTHASE"/>
    <property type="match status" value="1"/>
</dbReference>
<evidence type="ECO:0000256" key="3">
    <source>
        <dbReference type="ARBA" id="ARBA00022679"/>
    </source>
</evidence>
<organism evidence="8 9">
    <name type="scientific">Thermobispora bispora (strain ATCC 19993 / DSM 43833 / CBS 139.67 / JCM 10125 / KCTC 9307 / NBRC 14880 / R51)</name>
    <dbReference type="NCBI Taxonomy" id="469371"/>
    <lineage>
        <taxon>Bacteria</taxon>
        <taxon>Bacillati</taxon>
        <taxon>Actinomycetota</taxon>
        <taxon>Actinomycetes</taxon>
        <taxon>Streptosporangiales</taxon>
        <taxon>Streptosporangiaceae</taxon>
        <taxon>Thermobispora</taxon>
    </lineage>
</organism>
<evidence type="ECO:0000256" key="4">
    <source>
        <dbReference type="ARBA" id="ARBA00022691"/>
    </source>
</evidence>
<dbReference type="AlphaFoldDB" id="D6Y4A6"/>
<sequence length="337" mass="38830">MTRTPYVARHRSRLGYRLAYALRHPGKVWPYLRRLTRDARLRLTTRDHISYYRAVMRADIKEMGPDAAIGSHSRRSWLRVGKMQFDYLIAHGLSPQDRVLDIGCGNLRLGWRLIHYLEPGHYYGIDISPEILLAAADTVAWYGLQAKLPYLALVDDLTFAALPDAYFTVVHAHSVFSHSPIEVIDECLRHVGRILHPDGFFDFTFDRTEKEEHHVLREDFYYRTETLVELAARYGLRAEFMADWERYRHKQSRIRVRHARRRAVGRGEGGRRPGGRAVRSPVSRPAVTGRAREAAVGGRGRPPSRSRSAALPGIPRRRVIRPAGRGRRGPGRRRCTW</sequence>
<dbReference type="SUPFAM" id="SSF53335">
    <property type="entry name" value="S-adenosyl-L-methionine-dependent methyltransferases"/>
    <property type="match status" value="1"/>
</dbReference>
<protein>
    <submittedName>
        <fullName evidence="8">Methyltransferase type 12</fullName>
    </submittedName>
</protein>
<dbReference type="CDD" id="cd02440">
    <property type="entry name" value="AdoMet_MTases"/>
    <property type="match status" value="1"/>
</dbReference>
<feature type="domain" description="Methyltransferase type 12" evidence="7">
    <location>
        <begin position="100"/>
        <end position="201"/>
    </location>
</feature>
<evidence type="ECO:0000313" key="9">
    <source>
        <dbReference type="Proteomes" id="UP000006640"/>
    </source>
</evidence>
<name>D6Y4A6_THEBD</name>